<feature type="region of interest" description="Disordered" evidence="1">
    <location>
        <begin position="189"/>
        <end position="215"/>
    </location>
</feature>
<dbReference type="Proteomes" id="UP001139559">
    <property type="component" value="Unassembled WGS sequence"/>
</dbReference>
<dbReference type="RefSeq" id="WP_248008670.1">
    <property type="nucleotide sequence ID" value="NZ_JAJHVV010000005.1"/>
</dbReference>
<proteinExistence type="predicted"/>
<feature type="compositionally biased region" description="Low complexity" evidence="1">
    <location>
        <begin position="202"/>
        <end position="211"/>
    </location>
</feature>
<feature type="compositionally biased region" description="Basic and acidic residues" evidence="1">
    <location>
        <begin position="189"/>
        <end position="200"/>
    </location>
</feature>
<gene>
    <name evidence="2" type="ORF">KP803_09945</name>
</gene>
<comment type="caution">
    <text evidence="2">The sequence shown here is derived from an EMBL/GenBank/DDBJ whole genome shotgun (WGS) entry which is preliminary data.</text>
</comment>
<protein>
    <submittedName>
        <fullName evidence="2">Uncharacterized protein</fullName>
    </submittedName>
</protein>
<name>A0A9X1XI26_9VIBR</name>
<dbReference type="AlphaFoldDB" id="A0A9X1XI26"/>
<keyword evidence="3" id="KW-1185">Reference proteome</keyword>
<sequence>MTTILALEGAFIAGDAAWVSQLTLEHVHCLTRKHVIWDGKIVFFSGDEIPILLAQAGLIRLLSDEQYDTLVAELDERDEIGVIALTEEEGLLIDTSVGDSAVSGALLFTGSGGYNAATYYQNLEHDVISERISAAMQLTFQVDPQSGGMIHKKVWPEEVDTLSSPNVGYLDYLQGRMDEFHRTLKQFKAREDSKLPRSENRTAPAPNAPKATPERMKAILTALRKKSINK</sequence>
<accession>A0A9X1XI26</accession>
<reference evidence="2" key="1">
    <citation type="submission" date="2021-11" db="EMBL/GenBank/DDBJ databases">
        <title>Vibrio ZSDE26 sp. nov. and Vibrio ZSDZ34 sp. nov., isolated from coastal seawater in Qingdao.</title>
        <authorList>
            <person name="Zhang P."/>
        </authorList>
    </citation>
    <scope>NUCLEOTIDE SEQUENCE</scope>
    <source>
        <strain evidence="2">ZSDE26</strain>
    </source>
</reference>
<dbReference type="EMBL" id="JAJHVV010000005">
    <property type="protein sequence ID" value="MCK6263592.1"/>
    <property type="molecule type" value="Genomic_DNA"/>
</dbReference>
<evidence type="ECO:0000313" key="2">
    <source>
        <dbReference type="EMBL" id="MCK6263592.1"/>
    </source>
</evidence>
<organism evidence="2 3">
    <name type="scientific">Vibrio amylolyticus</name>
    <dbReference type="NCBI Taxonomy" id="2847292"/>
    <lineage>
        <taxon>Bacteria</taxon>
        <taxon>Pseudomonadati</taxon>
        <taxon>Pseudomonadota</taxon>
        <taxon>Gammaproteobacteria</taxon>
        <taxon>Vibrionales</taxon>
        <taxon>Vibrionaceae</taxon>
        <taxon>Vibrio</taxon>
    </lineage>
</organism>
<evidence type="ECO:0000313" key="3">
    <source>
        <dbReference type="Proteomes" id="UP001139559"/>
    </source>
</evidence>
<evidence type="ECO:0000256" key="1">
    <source>
        <dbReference type="SAM" id="MobiDB-lite"/>
    </source>
</evidence>